<sequence length="612" mass="68652">MQSRAYEVSANQSEQLRVQELEHYLTVIEEGESELHSLVNLLAKLCKTPFGGVSVVDNNTVWIKAHYGIEASCLPREGAFCAAAVDCNQDIFYVENTLKDSRFINNPLVQSAPQIRFYAAAPIFSSTGFAIGTLWIMDTKPLQISDEIIVILRSLSTYLTHMLYSQYRCEVTQLPNRLGFIRRLQAQINLNPDQKVFVGTAHIQKMKYLSIIYDNEVKNSLILAMSQRLRSFPNWTLLSHIGEGNFAFAWFGEDKRSDVERLLATLCEPIPIKDTLVSITVNIGITCSSSGQSSSVALLDLAELASHEWNKAGIANVHYEQADCNNAMIMAVRACLHTDSLDNYITPYYQPQIDIASGELVGFEALLRWHNPQFQNVPLHQLFELIEINGIVPAIDLLIFKKVCEHISQWQASGLTLPKISTNISRTTLQTNQLTNQLLTIAEKYGLSPNLFTLEITESGVPLEDRILFERINTLRQAGFNIAIDDFGTGMSNIATLKNIDSQLLKVDRQFAHGVSANGHIAALLRLIKGTADSLNIALLVEGIEEQEDVDWLRSAGIDLVQGWYFAKALTPELIPSVLSELRQQPKFSTIQLKIESVKRVFEKLTHQMLLR</sequence>
<evidence type="ECO:0000259" key="1">
    <source>
        <dbReference type="PROSITE" id="PS50883"/>
    </source>
</evidence>
<dbReference type="PROSITE" id="PS50883">
    <property type="entry name" value="EAL"/>
    <property type="match status" value="1"/>
</dbReference>
<dbReference type="Pfam" id="PF00563">
    <property type="entry name" value="EAL"/>
    <property type="match status" value="1"/>
</dbReference>
<dbReference type="InterPro" id="IPR003018">
    <property type="entry name" value="GAF"/>
</dbReference>
<dbReference type="Gene3D" id="3.20.20.450">
    <property type="entry name" value="EAL domain"/>
    <property type="match status" value="1"/>
</dbReference>
<dbReference type="Proteomes" id="UP000053748">
    <property type="component" value="Unassembled WGS sequence"/>
</dbReference>
<gene>
    <name evidence="2" type="ORF">AL544_003430</name>
</gene>
<dbReference type="Pfam" id="PF01590">
    <property type="entry name" value="GAF"/>
    <property type="match status" value="1"/>
</dbReference>
<proteinExistence type="predicted"/>
<dbReference type="Gene3D" id="3.30.450.40">
    <property type="match status" value="1"/>
</dbReference>
<evidence type="ECO:0000313" key="2">
    <source>
        <dbReference type="EMBL" id="PNM63986.1"/>
    </source>
</evidence>
<evidence type="ECO:0000313" key="3">
    <source>
        <dbReference type="Proteomes" id="UP000053748"/>
    </source>
</evidence>
<dbReference type="GO" id="GO:0071111">
    <property type="term" value="F:cyclic-guanylate-specific phosphodiesterase activity"/>
    <property type="evidence" value="ECO:0007669"/>
    <property type="project" value="InterPro"/>
</dbReference>
<dbReference type="InterPro" id="IPR029016">
    <property type="entry name" value="GAF-like_dom_sf"/>
</dbReference>
<dbReference type="InterPro" id="IPR035919">
    <property type="entry name" value="EAL_sf"/>
</dbReference>
<name>A0A2J9VJL6_VIBMI</name>
<reference evidence="2" key="1">
    <citation type="submission" date="2017-12" db="EMBL/GenBank/DDBJ databases">
        <title>FDA dAtabase for Regulatory Grade micrObial Sequences (FDA-ARGOS): Supporting development and validation of Infectious Disease Dx tests.</title>
        <authorList>
            <person name="Hoffmann M."/>
            <person name="Allard M."/>
            <person name="Evans P."/>
            <person name="Brown E."/>
            <person name="Tallon L.J."/>
            <person name="Sadzewicz L."/>
            <person name="Sengamalay N."/>
            <person name="Ott S."/>
            <person name="Godinez A."/>
            <person name="Nagaraj S."/>
            <person name="Vavikolanu K."/>
            <person name="Aluvathingal J."/>
            <person name="Nadendla S."/>
            <person name="Hobson J."/>
            <person name="Sichtig H."/>
        </authorList>
    </citation>
    <scope>NUCLEOTIDE SEQUENCE [LARGE SCALE GENOMIC DNA]</scope>
    <source>
        <strain evidence="2">FDAARGOS_113</strain>
    </source>
</reference>
<keyword evidence="3" id="KW-1185">Reference proteome</keyword>
<dbReference type="SUPFAM" id="SSF55781">
    <property type="entry name" value="GAF domain-like"/>
    <property type="match status" value="1"/>
</dbReference>
<dbReference type="SUPFAM" id="SSF55073">
    <property type="entry name" value="Nucleotide cyclase"/>
    <property type="match status" value="1"/>
</dbReference>
<dbReference type="InterPro" id="IPR050706">
    <property type="entry name" value="Cyclic-di-GMP_PDE-like"/>
</dbReference>
<organism evidence="2 3">
    <name type="scientific">Vibrio mimicus</name>
    <dbReference type="NCBI Taxonomy" id="674"/>
    <lineage>
        <taxon>Bacteria</taxon>
        <taxon>Pseudomonadati</taxon>
        <taxon>Pseudomonadota</taxon>
        <taxon>Gammaproteobacteria</taxon>
        <taxon>Vibrionales</taxon>
        <taxon>Vibrionaceae</taxon>
        <taxon>Vibrio</taxon>
    </lineage>
</organism>
<dbReference type="EMBL" id="LOSJ02000001">
    <property type="protein sequence ID" value="PNM63986.1"/>
    <property type="molecule type" value="Genomic_DNA"/>
</dbReference>
<dbReference type="Gene3D" id="3.30.70.270">
    <property type="match status" value="1"/>
</dbReference>
<comment type="caution">
    <text evidence="2">The sequence shown here is derived from an EMBL/GenBank/DDBJ whole genome shotgun (WGS) entry which is preliminary data.</text>
</comment>
<dbReference type="STRING" id="674.VM_15620"/>
<dbReference type="AlphaFoldDB" id="A0A2J9VJL6"/>
<accession>A0A2J9VJL6</accession>
<dbReference type="InterPro" id="IPR001633">
    <property type="entry name" value="EAL_dom"/>
</dbReference>
<dbReference type="PANTHER" id="PTHR33121:SF82">
    <property type="entry name" value="SIGNAL TRANSDUCTION PROTEIN CONTAINING A EAL DOMAIN"/>
    <property type="match status" value="1"/>
</dbReference>
<dbReference type="CDD" id="cd01948">
    <property type="entry name" value="EAL"/>
    <property type="match status" value="1"/>
</dbReference>
<dbReference type="SMART" id="SM00052">
    <property type="entry name" value="EAL"/>
    <property type="match status" value="1"/>
</dbReference>
<protein>
    <submittedName>
        <fullName evidence="2">Sensor domain-containing phosphodiesterase</fullName>
    </submittedName>
</protein>
<feature type="domain" description="EAL" evidence="1">
    <location>
        <begin position="325"/>
        <end position="583"/>
    </location>
</feature>
<dbReference type="OrthoDB" id="675397at2"/>
<dbReference type="RefSeq" id="WP_001191827.1">
    <property type="nucleotide sequence ID" value="NZ_CAWMSS010000002.1"/>
</dbReference>
<dbReference type="InterPro" id="IPR043128">
    <property type="entry name" value="Rev_trsase/Diguanyl_cyclase"/>
</dbReference>
<dbReference type="InterPro" id="IPR029787">
    <property type="entry name" value="Nucleotide_cyclase"/>
</dbReference>
<dbReference type="SUPFAM" id="SSF141868">
    <property type="entry name" value="EAL domain-like"/>
    <property type="match status" value="1"/>
</dbReference>
<dbReference type="PANTHER" id="PTHR33121">
    <property type="entry name" value="CYCLIC DI-GMP PHOSPHODIESTERASE PDEF"/>
    <property type="match status" value="1"/>
</dbReference>